<dbReference type="InterPro" id="IPR017804">
    <property type="entry name" value="MeTrfase_EgtD-like"/>
</dbReference>
<dbReference type="InterPro" id="IPR035094">
    <property type="entry name" value="EgtD"/>
</dbReference>
<keyword evidence="1 5" id="KW-0489">Methyltransferase</keyword>
<evidence type="ECO:0000256" key="2">
    <source>
        <dbReference type="ARBA" id="ARBA00022679"/>
    </source>
</evidence>
<dbReference type="GO" id="GO:0008168">
    <property type="term" value="F:methyltransferase activity"/>
    <property type="evidence" value="ECO:0007669"/>
    <property type="project" value="UniProtKB-KW"/>
</dbReference>
<gene>
    <name evidence="5" type="ORF">SAMN02746009_02065</name>
</gene>
<dbReference type="InterPro" id="IPR029063">
    <property type="entry name" value="SAM-dependent_MTases_sf"/>
</dbReference>
<evidence type="ECO:0000259" key="4">
    <source>
        <dbReference type="Pfam" id="PF10017"/>
    </source>
</evidence>
<organism evidence="5 6">
    <name type="scientific">Hymenobacter psychrotolerans DSM 18569</name>
    <dbReference type="NCBI Taxonomy" id="1121959"/>
    <lineage>
        <taxon>Bacteria</taxon>
        <taxon>Pseudomonadati</taxon>
        <taxon>Bacteroidota</taxon>
        <taxon>Cytophagia</taxon>
        <taxon>Cytophagales</taxon>
        <taxon>Hymenobacteraceae</taxon>
        <taxon>Hymenobacter</taxon>
    </lineage>
</organism>
<evidence type="ECO:0000313" key="6">
    <source>
        <dbReference type="Proteomes" id="UP000183947"/>
    </source>
</evidence>
<dbReference type="GO" id="GO:0032259">
    <property type="term" value="P:methylation"/>
    <property type="evidence" value="ECO:0007669"/>
    <property type="project" value="UniProtKB-KW"/>
</dbReference>
<feature type="region of interest" description="Disordered" evidence="3">
    <location>
        <begin position="1"/>
        <end position="26"/>
    </location>
</feature>
<dbReference type="OrthoDB" id="5289726at2"/>
<dbReference type="SUPFAM" id="SSF53335">
    <property type="entry name" value="S-adenosyl-L-methionine-dependent methyltransferases"/>
    <property type="match status" value="1"/>
</dbReference>
<name>A0A1M6XKI9_9BACT</name>
<dbReference type="InterPro" id="IPR019257">
    <property type="entry name" value="MeTrfase_dom"/>
</dbReference>
<evidence type="ECO:0000313" key="5">
    <source>
        <dbReference type="EMBL" id="SHL06335.1"/>
    </source>
</evidence>
<reference evidence="6" key="1">
    <citation type="submission" date="2016-11" db="EMBL/GenBank/DDBJ databases">
        <authorList>
            <person name="Varghese N."/>
            <person name="Submissions S."/>
        </authorList>
    </citation>
    <scope>NUCLEOTIDE SEQUENCE [LARGE SCALE GENOMIC DNA]</scope>
    <source>
        <strain evidence="6">DSM 18569</strain>
    </source>
</reference>
<dbReference type="PIRSF" id="PIRSF018005">
    <property type="entry name" value="UCP018005"/>
    <property type="match status" value="1"/>
</dbReference>
<keyword evidence="2 5" id="KW-0808">Transferase</keyword>
<protein>
    <submittedName>
        <fullName evidence="5">Dimethylhistidine N-methyltransferase</fullName>
    </submittedName>
</protein>
<dbReference type="PANTHER" id="PTHR43397:SF1">
    <property type="entry name" value="ERGOTHIONEINE BIOSYNTHESIS PROTEIN 1"/>
    <property type="match status" value="1"/>
</dbReference>
<evidence type="ECO:0000256" key="3">
    <source>
        <dbReference type="SAM" id="MobiDB-lite"/>
    </source>
</evidence>
<dbReference type="AlphaFoldDB" id="A0A1M6XKI9"/>
<feature type="compositionally biased region" description="Low complexity" evidence="3">
    <location>
        <begin position="1"/>
        <end position="22"/>
    </location>
</feature>
<sequence>MSSLSASVPSATASAPAFSPSSQTEELEKLKQHVATGLSRTPKTLSSTYFYDDEGSRLFQQIMALPEYYPTRTEFGLLTRHQAALSTALRPTAAQEPFYLLELGAGDGLKTKILLRHLLDTGAAFTYVPVDISAAAVEGLAASLQQELPELRVEPLVADYGTALRLMASRSGRKAVLFLGSTIGNFLPAERQAFLRELAAPLSADDRLLIGFDLQKDPRLIRAAYDDAQGVTAAFNLNLLTRLNRELGADFERAAWQHYTDYDPLSGAVRSFLMPTKAQHVHVAALNQTFSFAAWEPVHTENSYKFTRPLIDSLAADAGLTVAEFFTDERDYFADVVLRPA</sequence>
<accession>A0A1M6XKI9</accession>
<dbReference type="NCBIfam" id="TIGR03438">
    <property type="entry name" value="egtD_ergothio"/>
    <property type="match status" value="1"/>
</dbReference>
<evidence type="ECO:0000256" key="1">
    <source>
        <dbReference type="ARBA" id="ARBA00022603"/>
    </source>
</evidence>
<dbReference type="RefSeq" id="WP_084548965.1">
    <property type="nucleotide sequence ID" value="NZ_FRAS01000009.1"/>
</dbReference>
<dbReference type="STRING" id="1121959.SAMN02746009_02065"/>
<feature type="domain" description="Histidine-specific methyltransferase SAM-dependent" evidence="4">
    <location>
        <begin position="31"/>
        <end position="339"/>
    </location>
</feature>
<proteinExistence type="predicted"/>
<keyword evidence="6" id="KW-1185">Reference proteome</keyword>
<dbReference type="InterPro" id="IPR051128">
    <property type="entry name" value="EgtD_Methyltrsf_superfamily"/>
</dbReference>
<dbReference type="Proteomes" id="UP000183947">
    <property type="component" value="Unassembled WGS sequence"/>
</dbReference>
<dbReference type="Gene3D" id="3.40.50.150">
    <property type="entry name" value="Vaccinia Virus protein VP39"/>
    <property type="match status" value="1"/>
</dbReference>
<dbReference type="Pfam" id="PF10017">
    <property type="entry name" value="Methyltransf_33"/>
    <property type="match status" value="1"/>
</dbReference>
<dbReference type="EMBL" id="FRAS01000009">
    <property type="protein sequence ID" value="SHL06335.1"/>
    <property type="molecule type" value="Genomic_DNA"/>
</dbReference>
<dbReference type="PANTHER" id="PTHR43397">
    <property type="entry name" value="ERGOTHIONEINE BIOSYNTHESIS PROTEIN 1"/>
    <property type="match status" value="1"/>
</dbReference>